<evidence type="ECO:0000259" key="1">
    <source>
        <dbReference type="Pfam" id="PF13612"/>
    </source>
</evidence>
<feature type="domain" description="Transposase DDE" evidence="1">
    <location>
        <begin position="113"/>
        <end position="262"/>
    </location>
</feature>
<dbReference type="NCBIfam" id="NF033520">
    <property type="entry name" value="transpos_IS982"/>
    <property type="match status" value="1"/>
</dbReference>
<dbReference type="OrthoDB" id="2187339at2"/>
<proteinExistence type="predicted"/>
<keyword evidence="3" id="KW-1185">Reference proteome</keyword>
<dbReference type="AlphaFoldDB" id="A0A380JC89"/>
<evidence type="ECO:0000313" key="3">
    <source>
        <dbReference type="Proteomes" id="UP000254082"/>
    </source>
</evidence>
<dbReference type="Proteomes" id="UP000254082">
    <property type="component" value="Unassembled WGS sequence"/>
</dbReference>
<accession>A0A380JC89</accession>
<gene>
    <name evidence="2" type="ORF">NCTC11391_00646</name>
</gene>
<dbReference type="EMBL" id="UHFA01000002">
    <property type="protein sequence ID" value="SUN35612.1"/>
    <property type="molecule type" value="Genomic_DNA"/>
</dbReference>
<name>A0A380JC89_STRDO</name>
<reference evidence="2 3" key="1">
    <citation type="submission" date="2018-06" db="EMBL/GenBank/DDBJ databases">
        <authorList>
            <consortium name="Pathogen Informatics"/>
            <person name="Doyle S."/>
        </authorList>
    </citation>
    <scope>NUCLEOTIDE SEQUENCE [LARGE SCALE GENOMIC DNA]</scope>
    <source>
        <strain evidence="3">NCTC 11391</strain>
    </source>
</reference>
<sequence>MSHLQYTANCHHLQYKVKQLSKICHWFYHNYCPKAIKQRHNVKLARCSDESILILLVLQAELGIKSQRHFYQMCHLFCLGKRLERSRFNRRSPNLIWLIQLIRQGLNQQIPADSIVIIDSFPLPLCQPVRNHRVKILNSLADIGYNASKQMWFYGFKVHMLVTLSGYILNYVVTPASVHDIRAVDDLLEDCRQPFILGDLGYLSKSLKEELIKRGYHLWTPWRQNMQGAAQHNSWELLAMRRTIETRFSELCRLFGIEQTLARGLAGLQLMLEQIILTYNLGYFKYN</sequence>
<evidence type="ECO:0000313" key="2">
    <source>
        <dbReference type="EMBL" id="SUN35612.1"/>
    </source>
</evidence>
<organism evidence="2 3">
    <name type="scientific">Streptococcus downei MFe28</name>
    <dbReference type="NCBI Taxonomy" id="764290"/>
    <lineage>
        <taxon>Bacteria</taxon>
        <taxon>Bacillati</taxon>
        <taxon>Bacillota</taxon>
        <taxon>Bacilli</taxon>
        <taxon>Lactobacillales</taxon>
        <taxon>Streptococcaceae</taxon>
        <taxon>Streptococcus</taxon>
    </lineage>
</organism>
<dbReference type="RefSeq" id="WP_044123889.1">
    <property type="nucleotide sequence ID" value="NZ_UHFA01000002.1"/>
</dbReference>
<dbReference type="Pfam" id="PF13612">
    <property type="entry name" value="DDE_Tnp_1_3"/>
    <property type="match status" value="1"/>
</dbReference>
<protein>
    <submittedName>
        <fullName evidence="2">Transposase</fullName>
    </submittedName>
</protein>
<dbReference type="InterPro" id="IPR025668">
    <property type="entry name" value="Tnp_DDE_dom"/>
</dbReference>